<dbReference type="RefSeq" id="WP_345665611.1">
    <property type="nucleotide sequence ID" value="NZ_BAABET010000013.1"/>
</dbReference>
<evidence type="ECO:0000256" key="1">
    <source>
        <dbReference type="ARBA" id="ARBA00006382"/>
    </source>
</evidence>
<feature type="domain" description="Glutamate/phenylalanine/leucine/valine/L-tryptophan dehydrogenase C-terminal" evidence="6">
    <location>
        <begin position="205"/>
        <end position="446"/>
    </location>
</feature>
<organism evidence="7 8">
    <name type="scientific">Streptomyces venetus</name>
    <dbReference type="NCBI Taxonomy" id="1701086"/>
    <lineage>
        <taxon>Bacteria</taxon>
        <taxon>Bacillati</taxon>
        <taxon>Actinomycetota</taxon>
        <taxon>Actinomycetes</taxon>
        <taxon>Kitasatosporales</taxon>
        <taxon>Streptomycetaceae</taxon>
        <taxon>Streptomyces</taxon>
    </lineage>
</organism>
<dbReference type="InterPro" id="IPR046346">
    <property type="entry name" value="Aminoacid_DH-like_N_sf"/>
</dbReference>
<dbReference type="Gene3D" id="3.40.50.10860">
    <property type="entry name" value="Leucine Dehydrogenase, chain A, domain 1"/>
    <property type="match status" value="1"/>
</dbReference>
<name>A0ABP8H8R9_9ACTN</name>
<dbReference type="PIRSF" id="PIRSF000185">
    <property type="entry name" value="Glu_DH"/>
    <property type="match status" value="1"/>
</dbReference>
<dbReference type="InterPro" id="IPR006095">
    <property type="entry name" value="Glu/Leu/Phe/Val/Trp_DH"/>
</dbReference>
<dbReference type="Gene3D" id="3.40.50.720">
    <property type="entry name" value="NAD(P)-binding Rossmann-like Domain"/>
    <property type="match status" value="1"/>
</dbReference>
<evidence type="ECO:0000256" key="3">
    <source>
        <dbReference type="ARBA" id="ARBA00023002"/>
    </source>
</evidence>
<dbReference type="Pfam" id="PF00208">
    <property type="entry name" value="ELFV_dehydrog"/>
    <property type="match status" value="1"/>
</dbReference>
<dbReference type="SUPFAM" id="SSF51735">
    <property type="entry name" value="NAD(P)-binding Rossmann-fold domains"/>
    <property type="match status" value="1"/>
</dbReference>
<comment type="subunit">
    <text evidence="2">Homohexamer.</text>
</comment>
<evidence type="ECO:0000313" key="8">
    <source>
        <dbReference type="Proteomes" id="UP001501115"/>
    </source>
</evidence>
<comment type="similarity">
    <text evidence="1 4 5">Belongs to the Glu/Leu/Phe/Val dehydrogenases family.</text>
</comment>
<gene>
    <name evidence="7" type="primary">gdhA</name>
    <name evidence="7" type="ORF">GCM10023086_68370</name>
</gene>
<dbReference type="Proteomes" id="UP001501115">
    <property type="component" value="Unassembled WGS sequence"/>
</dbReference>
<dbReference type="SUPFAM" id="SSF53223">
    <property type="entry name" value="Aminoacid dehydrogenase-like, N-terminal domain"/>
    <property type="match status" value="1"/>
</dbReference>
<evidence type="ECO:0000256" key="5">
    <source>
        <dbReference type="RuleBase" id="RU004417"/>
    </source>
</evidence>
<dbReference type="EMBL" id="BAABET010000013">
    <property type="protein sequence ID" value="GAA4335696.1"/>
    <property type="molecule type" value="Genomic_DNA"/>
</dbReference>
<dbReference type="SMART" id="SM00839">
    <property type="entry name" value="ELFV_dehydrog"/>
    <property type="match status" value="1"/>
</dbReference>
<comment type="caution">
    <text evidence="7">The sequence shown here is derived from an EMBL/GenBank/DDBJ whole genome shotgun (WGS) entry which is preliminary data.</text>
</comment>
<proteinExistence type="inferred from homology"/>
<evidence type="ECO:0000313" key="7">
    <source>
        <dbReference type="EMBL" id="GAA4335696.1"/>
    </source>
</evidence>
<dbReference type="InterPro" id="IPR036291">
    <property type="entry name" value="NAD(P)-bd_dom_sf"/>
</dbReference>
<dbReference type="NCBIfam" id="NF006929">
    <property type="entry name" value="PRK09414.1"/>
    <property type="match status" value="1"/>
</dbReference>
<protein>
    <recommendedName>
        <fullName evidence="4">Glutamate dehydrogenase</fullName>
    </recommendedName>
</protein>
<dbReference type="InterPro" id="IPR006096">
    <property type="entry name" value="Glu/Leu/Phe/Val/Trp_DH_C"/>
</dbReference>
<dbReference type="Gene3D" id="1.10.285.10">
    <property type="entry name" value="Glutamate Dehydrogenase, chain A, domain 3"/>
    <property type="match status" value="2"/>
</dbReference>
<evidence type="ECO:0000259" key="6">
    <source>
        <dbReference type="SMART" id="SM00839"/>
    </source>
</evidence>
<keyword evidence="3 4" id="KW-0560">Oxidoreductase</keyword>
<dbReference type="PANTHER" id="PTHR43571">
    <property type="entry name" value="NADP-SPECIFIC GLUTAMATE DEHYDROGENASE 1-RELATED"/>
    <property type="match status" value="1"/>
</dbReference>
<dbReference type="PRINTS" id="PR00082">
    <property type="entry name" value="GLFDHDRGNASE"/>
</dbReference>
<dbReference type="PANTHER" id="PTHR43571:SF1">
    <property type="entry name" value="NADP-SPECIFIC GLUTAMATE DEHYDROGENASE 1-RELATED"/>
    <property type="match status" value="1"/>
</dbReference>
<dbReference type="InterPro" id="IPR050724">
    <property type="entry name" value="Glu_Leu_Phe_Val_DH"/>
</dbReference>
<keyword evidence="8" id="KW-1185">Reference proteome</keyword>
<sequence>MDVSAHLETAYDTLRRRDPGETEFHQAAREVLHGLGPVLRAHPEYARARIVERLCEPERQLIFRVPWVDDQGTVRVNRGFRVEFNSALGPYKGGLRFHPSVDLGIVKFLGFEQIFKNALTGMSIGGGKGGSDFDPKGRSDGEVMRFCQAFMTELYRHLGEHTDVPAGDIGVGAREIGYLFGQYKRITNRYEAGVLTGKPVGWGGSHARTEATGYGAVYFAREMLSTRGHDFDGRRVVVSGSGNVALYAVEKVHALGGRVVACSDSSGHLVDEDGLDLDLLKEVKEVRRARLSVYAEAKPGARFSARGSVYDVPCDVVLPCATQNELGRQDAVALVKNGVLAVAEGANMPCTPDAVEVFRDARVLFGPGKAANAGGVATSALEMQQNASRDSWTFERTEDRLAAIMGEVHARCRATAETYGEDADDYVLGANTAGFLRVAEAMLAQGVV</sequence>
<dbReference type="InterPro" id="IPR014362">
    <property type="entry name" value="Glu_DH"/>
</dbReference>
<evidence type="ECO:0000256" key="4">
    <source>
        <dbReference type="PIRNR" id="PIRNR000185"/>
    </source>
</evidence>
<dbReference type="InterPro" id="IPR006097">
    <property type="entry name" value="Glu/Leu/Phe/Val/Trp_DH_dimer"/>
</dbReference>
<accession>A0ABP8H8R9</accession>
<reference evidence="8" key="1">
    <citation type="journal article" date="2019" name="Int. J. Syst. Evol. Microbiol.">
        <title>The Global Catalogue of Microorganisms (GCM) 10K type strain sequencing project: providing services to taxonomists for standard genome sequencing and annotation.</title>
        <authorList>
            <consortium name="The Broad Institute Genomics Platform"/>
            <consortium name="The Broad Institute Genome Sequencing Center for Infectious Disease"/>
            <person name="Wu L."/>
            <person name="Ma J."/>
        </authorList>
    </citation>
    <scope>NUCLEOTIDE SEQUENCE [LARGE SCALE GENOMIC DNA]</scope>
    <source>
        <strain evidence="8">JCM 31290</strain>
    </source>
</reference>
<dbReference type="Pfam" id="PF02812">
    <property type="entry name" value="ELFV_dehydrog_N"/>
    <property type="match status" value="1"/>
</dbReference>
<evidence type="ECO:0000256" key="2">
    <source>
        <dbReference type="ARBA" id="ARBA00011643"/>
    </source>
</evidence>